<evidence type="ECO:0000313" key="2">
    <source>
        <dbReference type="EMBL" id="KAK6314515.1"/>
    </source>
</evidence>
<feature type="domain" description="VWFD" evidence="1">
    <location>
        <begin position="1"/>
        <end position="46"/>
    </location>
</feature>
<protein>
    <recommendedName>
        <fullName evidence="1">VWFD domain-containing protein</fullName>
    </recommendedName>
</protein>
<dbReference type="EMBL" id="JAGTTL010000013">
    <property type="protein sequence ID" value="KAK6314515.1"/>
    <property type="molecule type" value="Genomic_DNA"/>
</dbReference>
<proteinExistence type="predicted"/>
<comment type="caution">
    <text evidence="2">The sequence shown here is derived from an EMBL/GenBank/DDBJ whole genome shotgun (WGS) entry which is preliminary data.</text>
</comment>
<sequence>MKGHTCGICGKADGEVRHEYRTPSGRLTKSPVSFAHSWVISSENCSEISLVSLSLLPMHHFNKYSNLNRSEGLSSIYD</sequence>
<dbReference type="Proteomes" id="UP001356427">
    <property type="component" value="Unassembled WGS sequence"/>
</dbReference>
<dbReference type="PROSITE" id="PS51233">
    <property type="entry name" value="VWFD"/>
    <property type="match status" value="1"/>
</dbReference>
<gene>
    <name evidence="2" type="ORF">J4Q44_G00159740</name>
</gene>
<reference evidence="2 3" key="1">
    <citation type="submission" date="2021-04" db="EMBL/GenBank/DDBJ databases">
        <authorList>
            <person name="De Guttry C."/>
            <person name="Zahm M."/>
            <person name="Klopp C."/>
            <person name="Cabau C."/>
            <person name="Louis A."/>
            <person name="Berthelot C."/>
            <person name="Parey E."/>
            <person name="Roest Crollius H."/>
            <person name="Montfort J."/>
            <person name="Robinson-Rechavi M."/>
            <person name="Bucao C."/>
            <person name="Bouchez O."/>
            <person name="Gislard M."/>
            <person name="Lluch J."/>
            <person name="Milhes M."/>
            <person name="Lampietro C."/>
            <person name="Lopez Roques C."/>
            <person name="Donnadieu C."/>
            <person name="Braasch I."/>
            <person name="Desvignes T."/>
            <person name="Postlethwait J."/>
            <person name="Bobe J."/>
            <person name="Wedekind C."/>
            <person name="Guiguen Y."/>
        </authorList>
    </citation>
    <scope>NUCLEOTIDE SEQUENCE [LARGE SCALE GENOMIC DNA]</scope>
    <source>
        <strain evidence="2">Cs_M1</strain>
        <tissue evidence="2">Blood</tissue>
    </source>
</reference>
<evidence type="ECO:0000313" key="3">
    <source>
        <dbReference type="Proteomes" id="UP001356427"/>
    </source>
</evidence>
<dbReference type="InterPro" id="IPR001846">
    <property type="entry name" value="VWF_type-D"/>
</dbReference>
<evidence type="ECO:0000259" key="1">
    <source>
        <dbReference type="PROSITE" id="PS51233"/>
    </source>
</evidence>
<accession>A0AAN8LXX2</accession>
<name>A0AAN8LXX2_9TELE</name>
<dbReference type="AlphaFoldDB" id="A0AAN8LXX2"/>
<organism evidence="2 3">
    <name type="scientific">Coregonus suidteri</name>
    <dbReference type="NCBI Taxonomy" id="861788"/>
    <lineage>
        <taxon>Eukaryota</taxon>
        <taxon>Metazoa</taxon>
        <taxon>Chordata</taxon>
        <taxon>Craniata</taxon>
        <taxon>Vertebrata</taxon>
        <taxon>Euteleostomi</taxon>
        <taxon>Actinopterygii</taxon>
        <taxon>Neopterygii</taxon>
        <taxon>Teleostei</taxon>
        <taxon>Protacanthopterygii</taxon>
        <taxon>Salmoniformes</taxon>
        <taxon>Salmonidae</taxon>
        <taxon>Coregoninae</taxon>
        <taxon>Coregonus</taxon>
    </lineage>
</organism>
<keyword evidence="3" id="KW-1185">Reference proteome</keyword>